<evidence type="ECO:0000256" key="1">
    <source>
        <dbReference type="SAM" id="MobiDB-lite"/>
    </source>
</evidence>
<gene>
    <name evidence="4" type="ORF">GCM10011383_43630</name>
</gene>
<organism evidence="4 5">
    <name type="scientific">Hymenobacter cavernae</name>
    <dbReference type="NCBI Taxonomy" id="2044852"/>
    <lineage>
        <taxon>Bacteria</taxon>
        <taxon>Pseudomonadati</taxon>
        <taxon>Bacteroidota</taxon>
        <taxon>Cytophagia</taxon>
        <taxon>Cytophagales</taxon>
        <taxon>Hymenobacteraceae</taxon>
        <taxon>Hymenobacter</taxon>
    </lineage>
</organism>
<dbReference type="InterPro" id="IPR025343">
    <property type="entry name" value="DUF4099"/>
</dbReference>
<protein>
    <recommendedName>
        <fullName evidence="6">DUF3945 domain-containing protein</fullName>
    </recommendedName>
</protein>
<name>A0ABQ1UVN0_9BACT</name>
<feature type="domain" description="DUF4099" evidence="3">
    <location>
        <begin position="254"/>
        <end position="325"/>
    </location>
</feature>
<evidence type="ECO:0000259" key="3">
    <source>
        <dbReference type="Pfam" id="PF13351"/>
    </source>
</evidence>
<evidence type="ECO:0000259" key="2">
    <source>
        <dbReference type="Pfam" id="PF13101"/>
    </source>
</evidence>
<feature type="compositionally biased region" description="Basic and acidic residues" evidence="1">
    <location>
        <begin position="450"/>
        <end position="462"/>
    </location>
</feature>
<feature type="domain" description="DUF3945" evidence="2">
    <location>
        <begin position="395"/>
        <end position="445"/>
    </location>
</feature>
<feature type="region of interest" description="Disordered" evidence="1">
    <location>
        <begin position="450"/>
        <end position="473"/>
    </location>
</feature>
<dbReference type="InterPro" id="IPR025222">
    <property type="entry name" value="DUF3945"/>
</dbReference>
<dbReference type="Pfam" id="PF13101">
    <property type="entry name" value="DUF3945"/>
    <property type="match status" value="1"/>
</dbReference>
<evidence type="ECO:0008006" key="6">
    <source>
        <dbReference type="Google" id="ProtNLM"/>
    </source>
</evidence>
<keyword evidence="5" id="KW-1185">Reference proteome</keyword>
<reference evidence="5" key="1">
    <citation type="journal article" date="2019" name="Int. J. Syst. Evol. Microbiol.">
        <title>The Global Catalogue of Microorganisms (GCM) 10K type strain sequencing project: providing services to taxonomists for standard genome sequencing and annotation.</title>
        <authorList>
            <consortium name="The Broad Institute Genomics Platform"/>
            <consortium name="The Broad Institute Genome Sequencing Center for Infectious Disease"/>
            <person name="Wu L."/>
            <person name="Ma J."/>
        </authorList>
    </citation>
    <scope>NUCLEOTIDE SEQUENCE [LARGE SCALE GENOMIC DNA]</scope>
    <source>
        <strain evidence="5">CGMCC 1.15197</strain>
    </source>
</reference>
<evidence type="ECO:0000313" key="5">
    <source>
        <dbReference type="Proteomes" id="UP000632273"/>
    </source>
</evidence>
<dbReference type="Pfam" id="PF13351">
    <property type="entry name" value="DUF4099"/>
    <property type="match status" value="1"/>
</dbReference>
<proteinExistence type="predicted"/>
<feature type="region of interest" description="Disordered" evidence="1">
    <location>
        <begin position="1"/>
        <end position="41"/>
    </location>
</feature>
<comment type="caution">
    <text evidence="4">The sequence shown here is derived from an EMBL/GenBank/DDBJ whole genome shotgun (WGS) entry which is preliminary data.</text>
</comment>
<accession>A0ABQ1UVN0</accession>
<dbReference type="Proteomes" id="UP000632273">
    <property type="component" value="Unassembled WGS sequence"/>
</dbReference>
<dbReference type="EMBL" id="BMHT01000011">
    <property type="protein sequence ID" value="GGF27259.1"/>
    <property type="molecule type" value="Genomic_DNA"/>
</dbReference>
<sequence>MVDRWYNSFTNSDMLEQTEPKQGAGEQLVPQSTGPAAAPKKTHDINVDALRDEFIINTQPVADALRKSGKATEATQLEQAAKIIGVSVGTQPQQQPVLGDALKGDSVGNVLKNIWEVIDKDPDLKNMSQAQSLRKSGKALDDAGLLNITVRNGVVVSFVSNFAENFASAQQAIPKPEQKPVAVKESAASAARVQQAGASAPAPAAPVVSVEQTLKAPAPSQPTQEKAASLLSPSLLEKAKELHQQSIERRGKGFTKEDLPASLLAKMGVQISDLEKSGQLQKLLSGQKTDLISSFSLRNEHGEAVPFAAKLVLKRDEAGAPSLQFDLPKHQLIIPEQILGKEITPAMRKQLATDGVVPLSDGFRDGKGQTFAAYVAVDKEMNRVVAVRREGIVVPKQLMGVTLEPAQQKLLLEGKPTKIEGMLNTKQQLFDAVVQLDPVKRQLTFREATPHAAKEIKKEVKQEAPASRPRVRL</sequence>
<evidence type="ECO:0000313" key="4">
    <source>
        <dbReference type="EMBL" id="GGF27259.1"/>
    </source>
</evidence>